<feature type="compositionally biased region" description="Polar residues" evidence="1">
    <location>
        <begin position="354"/>
        <end position="363"/>
    </location>
</feature>
<dbReference type="InterPro" id="IPR013103">
    <property type="entry name" value="RVT_2"/>
</dbReference>
<protein>
    <recommendedName>
        <fullName evidence="2">Reverse transcriptase Ty1/copia-type domain-containing protein</fullName>
    </recommendedName>
</protein>
<evidence type="ECO:0000313" key="3">
    <source>
        <dbReference type="EMBL" id="KAK1645175.1"/>
    </source>
</evidence>
<evidence type="ECO:0000313" key="4">
    <source>
        <dbReference type="Proteomes" id="UP001231189"/>
    </source>
</evidence>
<sequence length="660" mass="71140">MTNPLAGLAVSEKLTRSNYLLWQSQVLPPIRGARLTSFLDTKTDAPPETITVEKDGKPSQEANPAYDAWVATDQQVLSFLLNTLSPDILISVIGMETAADVWSAIKSMFASQSRTRISNLRVALAKTKKENMTTAQFFTKMKGFADELAAAGRPIDEEELVEYLLAGLDESYNPLFAAIGVNGAEDLTVGDLYAQVCAYDSRIELLGGDIGGGSSANSAQRGHGGPRGRGGRRGGRGYSSRGHGRQQRGGNGGRRGGGRSGHKDRDLVTCQICGKPGHEAWKCWHRYSEDEEEEEKGANVASYGVDTNWYGDTGATDHITGELNKLTMKEKYTGREQIHAANGQVIPGVASTLQEQQNTGDNSRQNRSEMRPNGADLGASQNRTRHEADSPRITETSDSREVSASGSGEASAEPHRRMHVPDARTGRSPSVASPHAGDHQNDAAWHAASPSRGNASPTRSSTAAASDQAPVTGSSVHDGSAAQSAAPPARITRSKTGNAKPKVYTDGTVSSSNKAVNALLQDLSSAFALKDLGDLHFFLGIEVKKINQGIILTQEKYASDLLNRVGLKECKTLPTPLSASEKLSVTEGELLGPEDSTRTKHIEIDFHFVRERVAKKQLEIRFIPSKDQVADGFTKALPARQFEEFKYNLNLKKAVIEEGC</sequence>
<feature type="domain" description="Reverse transcriptase Ty1/copia-type" evidence="2">
    <location>
        <begin position="509"/>
        <end position="577"/>
    </location>
</feature>
<feature type="region of interest" description="Disordered" evidence="1">
    <location>
        <begin position="354"/>
        <end position="505"/>
    </location>
</feature>
<dbReference type="Pfam" id="PF14223">
    <property type="entry name" value="Retrotran_gag_2"/>
    <property type="match status" value="1"/>
</dbReference>
<feature type="compositionally biased region" description="Basic and acidic residues" evidence="1">
    <location>
        <begin position="412"/>
        <end position="425"/>
    </location>
</feature>
<dbReference type="AlphaFoldDB" id="A0AAD8S4S6"/>
<proteinExistence type="predicted"/>
<keyword evidence="4" id="KW-1185">Reference proteome</keyword>
<feature type="compositionally biased region" description="Polar residues" evidence="1">
    <location>
        <begin position="469"/>
        <end position="483"/>
    </location>
</feature>
<dbReference type="Pfam" id="PF07727">
    <property type="entry name" value="RVT_2"/>
    <property type="match status" value="1"/>
</dbReference>
<feature type="compositionally biased region" description="Basic and acidic residues" evidence="1">
    <location>
        <begin position="384"/>
        <end position="401"/>
    </location>
</feature>
<comment type="caution">
    <text evidence="3">The sequence shown here is derived from an EMBL/GenBank/DDBJ whole genome shotgun (WGS) entry which is preliminary data.</text>
</comment>
<dbReference type="Proteomes" id="UP001231189">
    <property type="component" value="Unassembled WGS sequence"/>
</dbReference>
<accession>A0AAD8S4S6</accession>
<feature type="compositionally biased region" description="Basic residues" evidence="1">
    <location>
        <begin position="224"/>
        <end position="235"/>
    </location>
</feature>
<organism evidence="3 4">
    <name type="scientific">Lolium multiflorum</name>
    <name type="common">Italian ryegrass</name>
    <name type="synonym">Lolium perenne subsp. multiflorum</name>
    <dbReference type="NCBI Taxonomy" id="4521"/>
    <lineage>
        <taxon>Eukaryota</taxon>
        <taxon>Viridiplantae</taxon>
        <taxon>Streptophyta</taxon>
        <taxon>Embryophyta</taxon>
        <taxon>Tracheophyta</taxon>
        <taxon>Spermatophyta</taxon>
        <taxon>Magnoliopsida</taxon>
        <taxon>Liliopsida</taxon>
        <taxon>Poales</taxon>
        <taxon>Poaceae</taxon>
        <taxon>BOP clade</taxon>
        <taxon>Pooideae</taxon>
        <taxon>Poodae</taxon>
        <taxon>Poeae</taxon>
        <taxon>Poeae Chloroplast Group 2 (Poeae type)</taxon>
        <taxon>Loliodinae</taxon>
        <taxon>Loliinae</taxon>
        <taxon>Lolium</taxon>
    </lineage>
</organism>
<feature type="region of interest" description="Disordered" evidence="1">
    <location>
        <begin position="214"/>
        <end position="263"/>
    </location>
</feature>
<dbReference type="EMBL" id="JAUUTY010000004">
    <property type="protein sequence ID" value="KAK1645175.1"/>
    <property type="molecule type" value="Genomic_DNA"/>
</dbReference>
<name>A0AAD8S4S6_LOLMU</name>
<dbReference type="PANTHER" id="PTHR47481:SF31">
    <property type="entry name" value="OS01G0873500 PROTEIN"/>
    <property type="match status" value="1"/>
</dbReference>
<evidence type="ECO:0000256" key="1">
    <source>
        <dbReference type="SAM" id="MobiDB-lite"/>
    </source>
</evidence>
<evidence type="ECO:0000259" key="2">
    <source>
        <dbReference type="Pfam" id="PF07727"/>
    </source>
</evidence>
<dbReference type="CDD" id="cd09272">
    <property type="entry name" value="RNase_HI_RT_Ty1"/>
    <property type="match status" value="1"/>
</dbReference>
<feature type="compositionally biased region" description="Low complexity" evidence="1">
    <location>
        <begin position="455"/>
        <end position="466"/>
    </location>
</feature>
<reference evidence="3" key="1">
    <citation type="submission" date="2023-07" db="EMBL/GenBank/DDBJ databases">
        <title>A chromosome-level genome assembly of Lolium multiflorum.</title>
        <authorList>
            <person name="Chen Y."/>
            <person name="Copetti D."/>
            <person name="Kolliker R."/>
            <person name="Studer B."/>
        </authorList>
    </citation>
    <scope>NUCLEOTIDE SEQUENCE</scope>
    <source>
        <strain evidence="3">02402/16</strain>
        <tissue evidence="3">Leaf</tissue>
    </source>
</reference>
<gene>
    <name evidence="3" type="ORF">QYE76_062980</name>
</gene>
<dbReference type="PANTHER" id="PTHR47481">
    <property type="match status" value="1"/>
</dbReference>